<gene>
    <name evidence="1" type="ORF">AB0887_07880</name>
</gene>
<dbReference type="EMBL" id="JBEYRS010000002">
    <property type="protein sequence ID" value="MEW2361880.1"/>
    <property type="molecule type" value="Genomic_DNA"/>
</dbReference>
<name>A0ABV3LQZ0_9ACTN</name>
<comment type="caution">
    <text evidence="1">The sequence shown here is derived from an EMBL/GenBank/DDBJ whole genome shotgun (WGS) entry which is preliminary data.</text>
</comment>
<reference evidence="1 2" key="1">
    <citation type="submission" date="2024-06" db="EMBL/GenBank/DDBJ databases">
        <title>The Natural Products Discovery Center: Release of the First 8490 Sequenced Strains for Exploring Actinobacteria Biosynthetic Diversity.</title>
        <authorList>
            <person name="Kalkreuter E."/>
            <person name="Kautsar S.A."/>
            <person name="Yang D."/>
            <person name="Bader C.D."/>
            <person name="Teijaro C.N."/>
            <person name="Fluegel L."/>
            <person name="Davis C.M."/>
            <person name="Simpson J.R."/>
            <person name="Lauterbach L."/>
            <person name="Steele A.D."/>
            <person name="Gui C."/>
            <person name="Meng S."/>
            <person name="Li G."/>
            <person name="Viehrig K."/>
            <person name="Ye F."/>
            <person name="Su P."/>
            <person name="Kiefer A.F."/>
            <person name="Nichols A."/>
            <person name="Cepeda A.J."/>
            <person name="Yan W."/>
            <person name="Fan B."/>
            <person name="Jiang Y."/>
            <person name="Adhikari A."/>
            <person name="Zheng C.-J."/>
            <person name="Schuster L."/>
            <person name="Cowan T.M."/>
            <person name="Smanski M.J."/>
            <person name="Chevrette M.G."/>
            <person name="De Carvalho L.P.S."/>
            <person name="Shen B."/>
        </authorList>
    </citation>
    <scope>NUCLEOTIDE SEQUENCE [LARGE SCALE GENOMIC DNA]</scope>
    <source>
        <strain evidence="1 2">NPDC047833</strain>
    </source>
</reference>
<evidence type="ECO:0008006" key="3">
    <source>
        <dbReference type="Google" id="ProtNLM"/>
    </source>
</evidence>
<sequence length="129" mass="14468">MSFGSKMTPEKRAELSDLVIAHTKTTQELSDEHEVPRKTIESWVQKRRRELGIPLSSRGGDRSLTPSAIRKIEKEREGRKAAEAKAESLGGELTVARAQLARLRETLCGMQVTLEYYMRQRPTGGDATL</sequence>
<dbReference type="Proteomes" id="UP001553843">
    <property type="component" value="Unassembled WGS sequence"/>
</dbReference>
<organism evidence="1 2">
    <name type="scientific">Streptomyces huasconensis</name>
    <dbReference type="NCBI Taxonomy" id="1854574"/>
    <lineage>
        <taxon>Bacteria</taxon>
        <taxon>Bacillati</taxon>
        <taxon>Actinomycetota</taxon>
        <taxon>Actinomycetes</taxon>
        <taxon>Kitasatosporales</taxon>
        <taxon>Streptomycetaceae</taxon>
        <taxon>Streptomyces</taxon>
    </lineage>
</organism>
<evidence type="ECO:0000313" key="2">
    <source>
        <dbReference type="Proteomes" id="UP001553843"/>
    </source>
</evidence>
<protein>
    <recommendedName>
        <fullName evidence="3">Transposase</fullName>
    </recommendedName>
</protein>
<accession>A0ABV3LQZ0</accession>
<keyword evidence="2" id="KW-1185">Reference proteome</keyword>
<dbReference type="RefSeq" id="WP_359775789.1">
    <property type="nucleotide sequence ID" value="NZ_JBEYRR010000002.1"/>
</dbReference>
<evidence type="ECO:0000313" key="1">
    <source>
        <dbReference type="EMBL" id="MEW2361880.1"/>
    </source>
</evidence>
<proteinExistence type="predicted"/>